<evidence type="ECO:0000313" key="2">
    <source>
        <dbReference type="Proteomes" id="UP000230750"/>
    </source>
</evidence>
<evidence type="ECO:0000313" key="1">
    <source>
        <dbReference type="EMBL" id="PIK61845.1"/>
    </source>
</evidence>
<proteinExistence type="predicted"/>
<dbReference type="EMBL" id="MRZV01000023">
    <property type="protein sequence ID" value="PIK61845.1"/>
    <property type="molecule type" value="Genomic_DNA"/>
</dbReference>
<accession>A0A2G8LNN7</accession>
<comment type="caution">
    <text evidence="1">The sequence shown here is derived from an EMBL/GenBank/DDBJ whole genome shotgun (WGS) entry which is preliminary data.</text>
</comment>
<sequence length="155" mass="17240">MEKTRGKYASHTELMKALGKAGLDNLAKDVDQMGSVSVVKGAMSDFCIRYVSSWIHTSRAHEWPSLVQNIPSDLVTGMDARTVQQIKRSVRDPREQMANALILCRERKIIPSAGALCNRLIASGFEQTALTLLDVSQSQYHCTTLTLDDVEEENE</sequence>
<protein>
    <submittedName>
        <fullName evidence="1">Uncharacterized protein</fullName>
    </submittedName>
</protein>
<reference evidence="1 2" key="1">
    <citation type="journal article" date="2017" name="PLoS Biol.">
        <title>The sea cucumber genome provides insights into morphological evolution and visceral regeneration.</title>
        <authorList>
            <person name="Zhang X."/>
            <person name="Sun L."/>
            <person name="Yuan J."/>
            <person name="Sun Y."/>
            <person name="Gao Y."/>
            <person name="Zhang L."/>
            <person name="Li S."/>
            <person name="Dai H."/>
            <person name="Hamel J.F."/>
            <person name="Liu C."/>
            <person name="Yu Y."/>
            <person name="Liu S."/>
            <person name="Lin W."/>
            <person name="Guo K."/>
            <person name="Jin S."/>
            <person name="Xu P."/>
            <person name="Storey K.B."/>
            <person name="Huan P."/>
            <person name="Zhang T."/>
            <person name="Zhou Y."/>
            <person name="Zhang J."/>
            <person name="Lin C."/>
            <person name="Li X."/>
            <person name="Xing L."/>
            <person name="Huo D."/>
            <person name="Sun M."/>
            <person name="Wang L."/>
            <person name="Mercier A."/>
            <person name="Li F."/>
            <person name="Yang H."/>
            <person name="Xiang J."/>
        </authorList>
    </citation>
    <scope>NUCLEOTIDE SEQUENCE [LARGE SCALE GENOMIC DNA]</scope>
    <source>
        <strain evidence="1">Shaxun</strain>
        <tissue evidence="1">Muscle</tissue>
    </source>
</reference>
<name>A0A2G8LNN7_STIJA</name>
<dbReference type="Proteomes" id="UP000230750">
    <property type="component" value="Unassembled WGS sequence"/>
</dbReference>
<gene>
    <name evidence="1" type="ORF">BSL78_01176</name>
</gene>
<organism evidence="1 2">
    <name type="scientific">Stichopus japonicus</name>
    <name type="common">Sea cucumber</name>
    <dbReference type="NCBI Taxonomy" id="307972"/>
    <lineage>
        <taxon>Eukaryota</taxon>
        <taxon>Metazoa</taxon>
        <taxon>Echinodermata</taxon>
        <taxon>Eleutherozoa</taxon>
        <taxon>Echinozoa</taxon>
        <taxon>Holothuroidea</taxon>
        <taxon>Aspidochirotacea</taxon>
        <taxon>Aspidochirotida</taxon>
        <taxon>Stichopodidae</taxon>
        <taxon>Apostichopus</taxon>
    </lineage>
</organism>
<keyword evidence="2" id="KW-1185">Reference proteome</keyword>
<dbReference type="AlphaFoldDB" id="A0A2G8LNN7"/>